<evidence type="ECO:0008006" key="4">
    <source>
        <dbReference type="Google" id="ProtNLM"/>
    </source>
</evidence>
<feature type="transmembrane region" description="Helical" evidence="1">
    <location>
        <begin position="62"/>
        <end position="89"/>
    </location>
</feature>
<keyword evidence="1" id="KW-0812">Transmembrane</keyword>
<dbReference type="Gene3D" id="3.40.720.10">
    <property type="entry name" value="Alkaline Phosphatase, subunit A"/>
    <property type="match status" value="1"/>
</dbReference>
<evidence type="ECO:0000313" key="2">
    <source>
        <dbReference type="EMBL" id="MFG6456931.1"/>
    </source>
</evidence>
<feature type="transmembrane region" description="Helical" evidence="1">
    <location>
        <begin position="110"/>
        <end position="139"/>
    </location>
</feature>
<dbReference type="EMBL" id="JBIGIA010000005">
    <property type="protein sequence ID" value="MFG6456931.1"/>
    <property type="molecule type" value="Genomic_DNA"/>
</dbReference>
<feature type="transmembrane region" description="Helical" evidence="1">
    <location>
        <begin position="151"/>
        <end position="171"/>
    </location>
</feature>
<keyword evidence="1" id="KW-1133">Transmembrane helix</keyword>
<dbReference type="SUPFAM" id="SSF53649">
    <property type="entry name" value="Alkaline phosphatase-like"/>
    <property type="match status" value="1"/>
</dbReference>
<protein>
    <recommendedName>
        <fullName evidence="4">Sulfatase N-terminal domain-containing protein</fullName>
    </recommendedName>
</protein>
<evidence type="ECO:0000313" key="3">
    <source>
        <dbReference type="Proteomes" id="UP001606305"/>
    </source>
</evidence>
<keyword evidence="1" id="KW-0472">Membrane</keyword>
<organism evidence="2 3">
    <name type="scientific">Pelomonas nitida</name>
    <dbReference type="NCBI Taxonomy" id="3299027"/>
    <lineage>
        <taxon>Bacteria</taxon>
        <taxon>Pseudomonadati</taxon>
        <taxon>Pseudomonadota</taxon>
        <taxon>Betaproteobacteria</taxon>
        <taxon>Burkholderiales</taxon>
        <taxon>Sphaerotilaceae</taxon>
        <taxon>Roseateles</taxon>
    </lineage>
</organism>
<name>A0ABW7G4T3_9BURK</name>
<dbReference type="Proteomes" id="UP001606305">
    <property type="component" value="Unassembled WGS sequence"/>
</dbReference>
<comment type="caution">
    <text evidence="2">The sequence shown here is derived from an EMBL/GenBank/DDBJ whole genome shotgun (WGS) entry which is preliminary data.</text>
</comment>
<feature type="transmembrane region" description="Helical" evidence="1">
    <location>
        <begin position="21"/>
        <end position="42"/>
    </location>
</feature>
<proteinExistence type="predicted"/>
<gene>
    <name evidence="2" type="ORF">ACG00X_08795</name>
</gene>
<keyword evidence="3" id="KW-1185">Reference proteome</keyword>
<dbReference type="InterPro" id="IPR017850">
    <property type="entry name" value="Alkaline_phosphatase_core_sf"/>
</dbReference>
<accession>A0ABW7G4T3</accession>
<sequence>MSSRSVRGLRRPIGVTGLMGGPLGLSARFVVTVVALHAPSWLLAAVFQGPRADERPWFNLDLLLAGVLACLSPIVGGVALLVAWAADAIRLASKNYHFMSVMDFMDAARFVDMLNVSIFVTPSPVALVAVLAVCAWIVLRQSRVRRLWLPLVGFMVLCIGLDALNGSLHLFGMEKDSRLLHTNFAGSPSWNVWRAQRQAAVVAGAPAPMVPAVAHDALRAWHEAQPRGSSLLVLVESMGLPRDPGLREWLAERIDTRRMSQRWRVTAAREPFSGATTSGELRTLCGLQAHYSRLDAQAASRCLPRQLAAKGVRSIGLHGFGLRMFDRRDWWPRIGLLPWQWPEDPAAAGLPMNCNHAFPGICDRAVLSRAIEEAQEPSRLVYALTLDTHLPLAAPLEPMPPELKAACARAAAPASACQLMQRLGQVLDDLEQRLAASLTTPFVVIAGDHAPPFGEKDNREVFESDEVPVILMKPENAADRGRER</sequence>
<dbReference type="RefSeq" id="WP_394487736.1">
    <property type="nucleotide sequence ID" value="NZ_JBIGIA010000005.1"/>
</dbReference>
<reference evidence="2 3" key="1">
    <citation type="submission" date="2024-09" db="EMBL/GenBank/DDBJ databases">
        <title>Novel species of the genus Pelomonas and Roseateles isolated from streams.</title>
        <authorList>
            <person name="Lu H."/>
        </authorList>
    </citation>
    <scope>NUCLEOTIDE SEQUENCE [LARGE SCALE GENOMIC DNA]</scope>
    <source>
        <strain evidence="2 3">BYS96W</strain>
    </source>
</reference>
<evidence type="ECO:0000256" key="1">
    <source>
        <dbReference type="SAM" id="Phobius"/>
    </source>
</evidence>